<sequence length="51" mass="5635">MAACLLSTFSCNSITMALCLVSLFSFRSITMALCLLLFKEYCCNGQLLMLT</sequence>
<gene>
    <name evidence="1" type="ORF">ZEAMMB73_Zm00001d041436</name>
</gene>
<reference evidence="1" key="1">
    <citation type="submission" date="2015-12" db="EMBL/GenBank/DDBJ databases">
        <title>Update maize B73 reference genome by single molecule sequencing technologies.</title>
        <authorList>
            <consortium name="Maize Genome Sequencing Project"/>
            <person name="Ware D."/>
        </authorList>
    </citation>
    <scope>NUCLEOTIDE SEQUENCE [LARGE SCALE GENOMIC DNA]</scope>
    <source>
        <tissue evidence="1">Seedling</tissue>
    </source>
</reference>
<proteinExistence type="predicted"/>
<organism evidence="1">
    <name type="scientific">Zea mays</name>
    <name type="common">Maize</name>
    <dbReference type="NCBI Taxonomy" id="4577"/>
    <lineage>
        <taxon>Eukaryota</taxon>
        <taxon>Viridiplantae</taxon>
        <taxon>Streptophyta</taxon>
        <taxon>Embryophyta</taxon>
        <taxon>Tracheophyta</taxon>
        <taxon>Spermatophyta</taxon>
        <taxon>Magnoliopsida</taxon>
        <taxon>Liliopsida</taxon>
        <taxon>Poales</taxon>
        <taxon>Poaceae</taxon>
        <taxon>PACMAD clade</taxon>
        <taxon>Panicoideae</taxon>
        <taxon>Andropogonodae</taxon>
        <taxon>Andropogoneae</taxon>
        <taxon>Tripsacinae</taxon>
        <taxon>Zea</taxon>
    </lineage>
</organism>
<dbReference type="AlphaFoldDB" id="A0A1D6MW17"/>
<accession>A0A1D6MW17</accession>
<name>A0A1D6MW17_MAIZE</name>
<evidence type="ECO:0000313" key="1">
    <source>
        <dbReference type="EMBL" id="ONM32997.1"/>
    </source>
</evidence>
<protein>
    <submittedName>
        <fullName evidence="1">Uncharacterized protein</fullName>
    </submittedName>
</protein>
<dbReference type="EMBL" id="CM007649">
    <property type="protein sequence ID" value="ONM32997.1"/>
    <property type="molecule type" value="Genomic_DNA"/>
</dbReference>